<dbReference type="PANTHER" id="PTHR10707:SF10">
    <property type="entry name" value="CYTOCHROME C OXIDASE SUBUNIT 4"/>
    <property type="match status" value="1"/>
</dbReference>
<evidence type="ECO:0000256" key="10">
    <source>
        <dbReference type="ARBA" id="ARBA00023136"/>
    </source>
</evidence>
<evidence type="ECO:0000256" key="2">
    <source>
        <dbReference type="ARBA" id="ARBA00004673"/>
    </source>
</evidence>
<evidence type="ECO:0000256" key="9">
    <source>
        <dbReference type="ARBA" id="ARBA00023128"/>
    </source>
</evidence>
<dbReference type="GO" id="GO:0005743">
    <property type="term" value="C:mitochondrial inner membrane"/>
    <property type="evidence" value="ECO:0007669"/>
    <property type="project" value="UniProtKB-SubCell"/>
</dbReference>
<protein>
    <recommendedName>
        <fullName evidence="13">Cytochrome c oxidase subunit IV</fullName>
    </recommendedName>
</protein>
<name>A0A1E3HHD6_9TREE</name>
<gene>
    <name evidence="11" type="ORF">L202_05774</name>
</gene>
<dbReference type="GeneID" id="30157083"/>
<keyword evidence="10" id="KW-0472">Membrane</keyword>
<dbReference type="CDD" id="cd00922">
    <property type="entry name" value="Cyt_c_Oxidase_IV"/>
    <property type="match status" value="1"/>
</dbReference>
<comment type="similarity">
    <text evidence="3">Belongs to the cytochrome c oxidase IV family.</text>
</comment>
<comment type="pathway">
    <text evidence="2">Energy metabolism; oxidative phosphorylation.</text>
</comment>
<dbReference type="RefSeq" id="XP_018991294.1">
    <property type="nucleotide sequence ID" value="XM_019140143.1"/>
</dbReference>
<comment type="caution">
    <text evidence="11">The sequence shown here is derived from an EMBL/GenBank/DDBJ whole genome shotgun (WGS) entry which is preliminary data.</text>
</comment>
<keyword evidence="4" id="KW-0812">Transmembrane</keyword>
<dbReference type="AlphaFoldDB" id="A0A1E3HHD6"/>
<dbReference type="InterPro" id="IPR036639">
    <property type="entry name" value="Cyt_c_oxidase_su4_sf"/>
</dbReference>
<evidence type="ECO:0000256" key="8">
    <source>
        <dbReference type="ARBA" id="ARBA00023002"/>
    </source>
</evidence>
<dbReference type="PANTHER" id="PTHR10707">
    <property type="entry name" value="CYTOCHROME C OXIDASE SUBUNIT IV"/>
    <property type="match status" value="1"/>
</dbReference>
<dbReference type="Pfam" id="PF02936">
    <property type="entry name" value="COX4"/>
    <property type="match status" value="1"/>
</dbReference>
<dbReference type="InterPro" id="IPR004203">
    <property type="entry name" value="Cyt_c_oxidase_su4_fam"/>
</dbReference>
<dbReference type="GO" id="GO:0006123">
    <property type="term" value="P:mitochondrial electron transport, cytochrome c to oxygen"/>
    <property type="evidence" value="ECO:0007669"/>
    <property type="project" value="InterPro"/>
</dbReference>
<sequence length="169" mass="18356">MSILRLRSALSPLTNARRYATASAVQVTSSTSNASASILGNIEATWKNLPADEQYEIYQQLEQIQKKDWKELTIDEKKAAYFVSFGPHGPRAPVSGPNHGVKVATGLALALGSAFALFGFVRSNAPPPPATMNSEYQQKMTEYMKEQNMNPISGISSEGYKGKGMVQSP</sequence>
<evidence type="ECO:0000256" key="5">
    <source>
        <dbReference type="ARBA" id="ARBA00022792"/>
    </source>
</evidence>
<reference evidence="11 12" key="1">
    <citation type="submission" date="2016-06" db="EMBL/GenBank/DDBJ databases">
        <title>Evolution of pathogenesis and genome organization in the Tremellales.</title>
        <authorList>
            <person name="Cuomo C."/>
            <person name="Litvintseva A."/>
            <person name="Heitman J."/>
            <person name="Chen Y."/>
            <person name="Sun S."/>
            <person name="Springer D."/>
            <person name="Dromer F."/>
            <person name="Young S."/>
            <person name="Zeng Q."/>
            <person name="Chapman S."/>
            <person name="Gujja S."/>
            <person name="Saif S."/>
            <person name="Birren B."/>
        </authorList>
    </citation>
    <scope>NUCLEOTIDE SEQUENCE [LARGE SCALE GENOMIC DNA]</scope>
    <source>
        <strain evidence="11 12">CBS 6039</strain>
    </source>
</reference>
<dbReference type="EMBL" id="AWGJ01000009">
    <property type="protein sequence ID" value="ODN75763.1"/>
    <property type="molecule type" value="Genomic_DNA"/>
</dbReference>
<evidence type="ECO:0000256" key="6">
    <source>
        <dbReference type="ARBA" id="ARBA00022946"/>
    </source>
</evidence>
<keyword evidence="8" id="KW-0560">Oxidoreductase</keyword>
<keyword evidence="9" id="KW-0496">Mitochondrion</keyword>
<evidence type="ECO:0000256" key="7">
    <source>
        <dbReference type="ARBA" id="ARBA00022989"/>
    </source>
</evidence>
<evidence type="ECO:0008006" key="13">
    <source>
        <dbReference type="Google" id="ProtNLM"/>
    </source>
</evidence>
<evidence type="ECO:0000256" key="3">
    <source>
        <dbReference type="ARBA" id="ARBA00008135"/>
    </source>
</evidence>
<proteinExistence type="inferred from homology"/>
<dbReference type="Gene3D" id="1.10.442.10">
    <property type="entry name" value="Cytochrome c oxidase subunit IV"/>
    <property type="match status" value="1"/>
</dbReference>
<accession>A0A1E3HHD6</accession>
<dbReference type="SUPFAM" id="SSF81406">
    <property type="entry name" value="Mitochondrial cytochrome c oxidase subunit IV"/>
    <property type="match status" value="1"/>
</dbReference>
<dbReference type="Proteomes" id="UP000094065">
    <property type="component" value="Unassembled WGS sequence"/>
</dbReference>
<keyword evidence="7" id="KW-1133">Transmembrane helix</keyword>
<dbReference type="FunFam" id="1.10.442.10:FF:000002">
    <property type="entry name" value="Cytochrome c oxidase subunit V"/>
    <property type="match status" value="1"/>
</dbReference>
<keyword evidence="6" id="KW-0809">Transit peptide</keyword>
<dbReference type="STRING" id="1295533.A0A1E3HHD6"/>
<comment type="subcellular location">
    <subcellularLocation>
        <location evidence="1">Mitochondrion inner membrane</location>
        <topology evidence="1">Single-pass membrane protein</topology>
    </subcellularLocation>
</comment>
<keyword evidence="12" id="KW-1185">Reference proteome</keyword>
<keyword evidence="5" id="KW-0999">Mitochondrion inner membrane</keyword>
<evidence type="ECO:0000256" key="4">
    <source>
        <dbReference type="ARBA" id="ARBA00022692"/>
    </source>
</evidence>
<evidence type="ECO:0000313" key="12">
    <source>
        <dbReference type="Proteomes" id="UP000094065"/>
    </source>
</evidence>
<organism evidence="11 12">
    <name type="scientific">Cryptococcus amylolentus CBS 6039</name>
    <dbReference type="NCBI Taxonomy" id="1295533"/>
    <lineage>
        <taxon>Eukaryota</taxon>
        <taxon>Fungi</taxon>
        <taxon>Dikarya</taxon>
        <taxon>Basidiomycota</taxon>
        <taxon>Agaricomycotina</taxon>
        <taxon>Tremellomycetes</taxon>
        <taxon>Tremellales</taxon>
        <taxon>Cryptococcaceae</taxon>
        <taxon>Cryptococcus</taxon>
    </lineage>
</organism>
<evidence type="ECO:0000313" key="11">
    <source>
        <dbReference type="EMBL" id="ODN75763.1"/>
    </source>
</evidence>
<evidence type="ECO:0000256" key="1">
    <source>
        <dbReference type="ARBA" id="ARBA00004434"/>
    </source>
</evidence>
<dbReference type="GO" id="GO:0016491">
    <property type="term" value="F:oxidoreductase activity"/>
    <property type="evidence" value="ECO:0007669"/>
    <property type="project" value="UniProtKB-KW"/>
</dbReference>
<dbReference type="GO" id="GO:0045277">
    <property type="term" value="C:respiratory chain complex IV"/>
    <property type="evidence" value="ECO:0007669"/>
    <property type="project" value="InterPro"/>
</dbReference>
<dbReference type="OrthoDB" id="186013at2759"/>